<dbReference type="AlphaFoldDB" id="A0ABD7HLV6"/>
<organism evidence="2 3">
    <name type="scientific">Mycobacteroides abscessus</name>
    <dbReference type="NCBI Taxonomy" id="36809"/>
    <lineage>
        <taxon>Bacteria</taxon>
        <taxon>Bacillati</taxon>
        <taxon>Actinomycetota</taxon>
        <taxon>Actinomycetes</taxon>
        <taxon>Mycobacteriales</taxon>
        <taxon>Mycobacteriaceae</taxon>
        <taxon>Mycobacteroides</taxon>
    </lineage>
</organism>
<evidence type="ECO:0000259" key="1">
    <source>
        <dbReference type="Pfam" id="PF01656"/>
    </source>
</evidence>
<dbReference type="InterPro" id="IPR027417">
    <property type="entry name" value="P-loop_NTPase"/>
</dbReference>
<accession>A0ABD7HLV6</accession>
<evidence type="ECO:0000313" key="3">
    <source>
        <dbReference type="Proteomes" id="UP000284557"/>
    </source>
</evidence>
<comment type="caution">
    <text evidence="2">The sequence shown here is derived from an EMBL/GenBank/DDBJ whole genome shotgun (WGS) entry which is preliminary data.</text>
</comment>
<reference evidence="2 3" key="1">
    <citation type="submission" date="2018-08" db="EMBL/GenBank/DDBJ databases">
        <title>Linezolid Resistance in Mycobacterium abscessus: MIC Distribution and Comprehensive Investigation of Resistance Mechanisms.</title>
        <authorList>
            <person name="Ye M."/>
            <person name="Xu L."/>
            <person name="Zou Y."/>
            <person name="Li B."/>
            <person name="Guo Q."/>
            <person name="Zhang Y."/>
            <person name="Zhan M."/>
            <person name="Xu B."/>
            <person name="Yu F."/>
            <person name="Zhang Z."/>
            <person name="Chu H."/>
        </authorList>
    </citation>
    <scope>NUCLEOTIDE SEQUENCE [LARGE SCALE GENOMIC DNA]</scope>
    <source>
        <strain evidence="2 3">G143</strain>
    </source>
</reference>
<dbReference type="RefSeq" id="WP_119596436.1">
    <property type="nucleotide sequence ID" value="NZ_QXBN01000012.1"/>
</dbReference>
<dbReference type="CDD" id="cd02042">
    <property type="entry name" value="ParAB_family"/>
    <property type="match status" value="1"/>
</dbReference>
<proteinExistence type="predicted"/>
<gene>
    <name evidence="2" type="ORF">D2E76_16115</name>
</gene>
<sequence length="294" mass="31773">MNIYAFMNCSGSAGKTTSAVAGATILAHEGYRVRVIDADPQANASRQLGYPQPEGPTITEVLMGTASIAEAERPARIPAAINDDGLPEFEDSDDLIIDNVTIVPADGASLEVFRMGAGSRGFGRLRTAVKEASDVDVTLIDGPGGFDAMTIQAILATQAFPHREDRSGVIAVTFPGAKEVEGILQVNGRLSEINTDFNVNAQLRGIIICNVKRNTPQLEQLYVDDVKGRFGDLVAPLVYYNGAVPQAYHHYMPVTLYASTADLRRITDEYREVFMEHFMKTGMFTEAPGARASL</sequence>
<dbReference type="PANTHER" id="PTHR13696">
    <property type="entry name" value="P-LOOP CONTAINING NUCLEOSIDE TRIPHOSPHATE HYDROLASE"/>
    <property type="match status" value="1"/>
</dbReference>
<dbReference type="Proteomes" id="UP000284557">
    <property type="component" value="Unassembled WGS sequence"/>
</dbReference>
<dbReference type="PANTHER" id="PTHR13696:SF52">
    <property type="entry name" value="PARA FAMILY PROTEIN CT_582"/>
    <property type="match status" value="1"/>
</dbReference>
<dbReference type="Pfam" id="PF01656">
    <property type="entry name" value="CbiA"/>
    <property type="match status" value="1"/>
</dbReference>
<feature type="domain" description="CobQ/CobB/MinD/ParA nucleotide binding" evidence="1">
    <location>
        <begin position="5"/>
        <end position="253"/>
    </location>
</feature>
<dbReference type="SUPFAM" id="SSF52540">
    <property type="entry name" value="P-loop containing nucleoside triphosphate hydrolases"/>
    <property type="match status" value="1"/>
</dbReference>
<protein>
    <submittedName>
        <fullName evidence="2">ParA family protein</fullName>
    </submittedName>
</protein>
<dbReference type="EMBL" id="QXBN01000012">
    <property type="protein sequence ID" value="RIT36780.1"/>
    <property type="molecule type" value="Genomic_DNA"/>
</dbReference>
<dbReference type="Gene3D" id="3.40.50.300">
    <property type="entry name" value="P-loop containing nucleotide triphosphate hydrolases"/>
    <property type="match status" value="1"/>
</dbReference>
<evidence type="ECO:0000313" key="2">
    <source>
        <dbReference type="EMBL" id="RIT36780.1"/>
    </source>
</evidence>
<dbReference type="InterPro" id="IPR050678">
    <property type="entry name" value="DNA_Partitioning_ATPase"/>
</dbReference>
<dbReference type="InterPro" id="IPR002586">
    <property type="entry name" value="CobQ/CobB/MinD/ParA_Nub-bd_dom"/>
</dbReference>
<name>A0ABD7HLV6_9MYCO</name>